<dbReference type="Pfam" id="PF00271">
    <property type="entry name" value="Helicase_C"/>
    <property type="match status" value="1"/>
</dbReference>
<accession>G0VF25</accession>
<protein>
    <recommendedName>
        <fullName evidence="9">DNA 3'-5' helicase</fullName>
        <ecNumber evidence="9">5.6.2.4</ecNumber>
    </recommendedName>
</protein>
<dbReference type="GO" id="GO:0016787">
    <property type="term" value="F:hydrolase activity"/>
    <property type="evidence" value="ECO:0007669"/>
    <property type="project" value="UniProtKB-KW"/>
</dbReference>
<keyword evidence="6" id="KW-0413">Isomerase</keyword>
<evidence type="ECO:0000256" key="5">
    <source>
        <dbReference type="ARBA" id="ARBA00022840"/>
    </source>
</evidence>
<proteinExistence type="inferred from homology"/>
<dbReference type="Proteomes" id="UP000001640">
    <property type="component" value="Chromosome 5"/>
</dbReference>
<dbReference type="PANTHER" id="PTHR47835">
    <property type="entry name" value="HFM1, ATP DEPENDENT DNA HELICASE HOMOLOG"/>
    <property type="match status" value="1"/>
</dbReference>
<dbReference type="Gene3D" id="3.40.50.300">
    <property type="entry name" value="P-loop containing nucleotide triphosphate hydrolases"/>
    <property type="match status" value="2"/>
</dbReference>
<comment type="catalytic activity">
    <reaction evidence="10">
        <text>ATP + H2O = ADP + phosphate + H(+)</text>
        <dbReference type="Rhea" id="RHEA:13065"/>
        <dbReference type="ChEBI" id="CHEBI:15377"/>
        <dbReference type="ChEBI" id="CHEBI:15378"/>
        <dbReference type="ChEBI" id="CHEBI:30616"/>
        <dbReference type="ChEBI" id="CHEBI:43474"/>
        <dbReference type="ChEBI" id="CHEBI:456216"/>
        <dbReference type="EC" id="5.6.2.4"/>
    </reaction>
</comment>
<organism evidence="14 15">
    <name type="scientific">Naumovozyma castellii</name>
    <name type="common">Yeast</name>
    <name type="synonym">Saccharomyces castellii</name>
    <dbReference type="NCBI Taxonomy" id="27288"/>
    <lineage>
        <taxon>Eukaryota</taxon>
        <taxon>Fungi</taxon>
        <taxon>Dikarya</taxon>
        <taxon>Ascomycota</taxon>
        <taxon>Saccharomycotina</taxon>
        <taxon>Saccharomycetes</taxon>
        <taxon>Saccharomycetales</taxon>
        <taxon>Saccharomycetaceae</taxon>
        <taxon>Naumovozyma</taxon>
    </lineage>
</organism>
<dbReference type="GO" id="GO:0043138">
    <property type="term" value="F:3'-5' DNA helicase activity"/>
    <property type="evidence" value="ECO:0007669"/>
    <property type="project" value="UniProtKB-EC"/>
</dbReference>
<evidence type="ECO:0000256" key="4">
    <source>
        <dbReference type="ARBA" id="ARBA00022806"/>
    </source>
</evidence>
<dbReference type="CDD" id="cd18795">
    <property type="entry name" value="SF2_C_Ski2"/>
    <property type="match status" value="1"/>
</dbReference>
<dbReference type="RefSeq" id="XP_003676451.1">
    <property type="nucleotide sequence ID" value="XM_003676403.1"/>
</dbReference>
<dbReference type="SMART" id="SM00487">
    <property type="entry name" value="DEXDc"/>
    <property type="match status" value="1"/>
</dbReference>
<evidence type="ECO:0000256" key="7">
    <source>
        <dbReference type="ARBA" id="ARBA00023254"/>
    </source>
</evidence>
<dbReference type="SMART" id="SM00973">
    <property type="entry name" value="Sec63"/>
    <property type="match status" value="1"/>
</dbReference>
<keyword evidence="3" id="KW-0378">Hydrolase</keyword>
<dbReference type="FunFam" id="1.10.3380.10:FF:000012">
    <property type="entry name" value="DEAD/DEAH box DNA helicase"/>
    <property type="match status" value="1"/>
</dbReference>
<evidence type="ECO:0000256" key="9">
    <source>
        <dbReference type="ARBA" id="ARBA00034808"/>
    </source>
</evidence>
<dbReference type="Pfam" id="PF00270">
    <property type="entry name" value="DEAD"/>
    <property type="match status" value="1"/>
</dbReference>
<dbReference type="InterPro" id="IPR027417">
    <property type="entry name" value="P-loop_NTPase"/>
</dbReference>
<dbReference type="SMART" id="SM00490">
    <property type="entry name" value="HELICc"/>
    <property type="match status" value="1"/>
</dbReference>
<evidence type="ECO:0000256" key="8">
    <source>
        <dbReference type="ARBA" id="ARBA00034617"/>
    </source>
</evidence>
<evidence type="ECO:0000256" key="1">
    <source>
        <dbReference type="ARBA" id="ARBA00010140"/>
    </source>
</evidence>
<evidence type="ECO:0000256" key="3">
    <source>
        <dbReference type="ARBA" id="ARBA00022801"/>
    </source>
</evidence>
<dbReference type="InterPro" id="IPR052247">
    <property type="entry name" value="Meiotic_Crossover_Helicase"/>
</dbReference>
<dbReference type="PROSITE" id="PS51192">
    <property type="entry name" value="HELICASE_ATP_BIND_1"/>
    <property type="match status" value="1"/>
</dbReference>
<reference evidence="14 15" key="1">
    <citation type="journal article" date="2011" name="Proc. Natl. Acad. Sci. U.S.A.">
        <title>Evolutionary erosion of yeast sex chromosomes by mating-type switching accidents.</title>
        <authorList>
            <person name="Gordon J.L."/>
            <person name="Armisen D."/>
            <person name="Proux-Wera E."/>
            <person name="Oheigeartaigh S.S."/>
            <person name="Byrne K.P."/>
            <person name="Wolfe K.H."/>
        </authorList>
    </citation>
    <scope>NUCLEOTIDE SEQUENCE [LARGE SCALE GENOMIC DNA]</scope>
    <source>
        <strain evidence="15">ATCC 76901 / BCRC 22586 / CBS 4309 / NBRC 1992 / NRRL Y-12630</strain>
    </source>
</reference>
<feature type="domain" description="Helicase ATP-binding" evidence="12">
    <location>
        <begin position="90"/>
        <end position="264"/>
    </location>
</feature>
<dbReference type="OMA" id="DEFAFQA"/>
<dbReference type="EMBL" id="HE576756">
    <property type="protein sequence ID" value="CCC70090.1"/>
    <property type="molecule type" value="Genomic_DNA"/>
</dbReference>
<evidence type="ECO:0000313" key="15">
    <source>
        <dbReference type="Proteomes" id="UP000001640"/>
    </source>
</evidence>
<dbReference type="GO" id="GO:0003676">
    <property type="term" value="F:nucleic acid binding"/>
    <property type="evidence" value="ECO:0007669"/>
    <property type="project" value="InterPro"/>
</dbReference>
<dbReference type="Pfam" id="PF23445">
    <property type="entry name" value="WHD_SNRNP200"/>
    <property type="match status" value="1"/>
</dbReference>
<evidence type="ECO:0000256" key="11">
    <source>
        <dbReference type="SAM" id="MobiDB-lite"/>
    </source>
</evidence>
<reference key="2">
    <citation type="submission" date="2011-08" db="EMBL/GenBank/DDBJ databases">
        <title>Genome sequence of Naumovozyma castellii.</title>
        <authorList>
            <person name="Gordon J.L."/>
            <person name="Armisen D."/>
            <person name="Proux-Wera E."/>
            <person name="OhEigeartaigh S.S."/>
            <person name="Byrne K.P."/>
            <person name="Wolfe K.H."/>
        </authorList>
    </citation>
    <scope>NUCLEOTIDE SEQUENCE</scope>
    <source>
        <strain>Type strain:CBS 4309</strain>
    </source>
</reference>
<evidence type="ECO:0000256" key="6">
    <source>
        <dbReference type="ARBA" id="ARBA00023235"/>
    </source>
</evidence>
<sequence length="1122" mass="128356">MDSLFTGYDTTDGFSVESEDTQVNNDLYGTGYHSNETVSKRRGPLKIRKLTTNARKKDILQHISVSTLPKAFQNVFPFSEFNRMQSAAFPFLFEHDENCVISSPTGSGKTVLFELAVLNLIKKCNFDIGNSKVIYMAPTKSLCSEMFKNWKCKFSNLSVGILTSDTSLMETEKVKKSNIIITTPEKWDLLTRKWTDYSRLFELVRLILVDEVHTLRENRGATLEVVITRMNTMCKDIRIIAVSATIPNISDVATWLKSHRNEHYEMAKVLEYDDSYRQVSLKRHVCTYNFTGSNDFQRDAMYNSKLEELIQLYCQNKPVLIFCPTRASTISTAKYLVRNRRRVPLSGQKQLADRVLFECFQHGIAFHNAGLSMEDRTAVETAFIEGTINILCSTSTLAVGINLPAYLVIIKGTRIWNSTDVDEYTSLDILQMIGRAGRPQFEKEGCAVIMTEPKMKNMYERLIYGTDNLESTLHLNLCEHLTAEISLNTVTDVDSAITWLKNTFFYVRLLKSPANYHEISKRLKGCGSMEDRLYEFCQMLFEELSRNQLISENDKSFSCTPYGNAMARHYILFETIKRYINAKNYLSLQEILTLLSNSNEFSEIKMRHNEKRLFKEINMCPLLRFPFVTEKKQSQILDKTSQKVSLIIQYELGGLEFPSYEGAHKLHQMLVQDKMRVFRHCFRLLKSMIDVFIEKRDGMSLKNTLFLLRSINGNCWENTPMVLRQLKNIGLVSVRKLVRHNVNSLADMAELSENQIEYYLGLKIGSGLKIKSDLSLIPTLKFRSKLEKYEVHGRAIDVYFKVEVSASSRTSVWHGHNLSVDIEASKVSGELIDFRRINLSNLKTPRSFRLNAKIESRLDDIEFSIGCQEIAGVGRTATFSTNDLPKEALEKLTEDSNKNQKRLFMLDSIEDIDLENKGMSSSSDDSLFQYLANRDPPPNRVEQDKNSHLYSRTIRTNGNFECYHTCKDKNKCRHLCCKEGIPKECLKHKERRVESGPINTNFTPNDRMLDTNFAPALNLNEVDDLSSLEEFSISRTSSQLPDEIQELSSQPENTYTYLQDNSSKRVDSKEPILRTSPEYERQFSEAVIVPIDINESSSTEPTSSGSADGAELDFLGSDVSLG</sequence>
<dbReference type="InterPro" id="IPR004179">
    <property type="entry name" value="Sec63-dom"/>
</dbReference>
<dbReference type="GO" id="GO:0007131">
    <property type="term" value="P:reciprocal meiotic recombination"/>
    <property type="evidence" value="ECO:0007669"/>
    <property type="project" value="EnsemblFungi"/>
</dbReference>
<dbReference type="SUPFAM" id="SSF46785">
    <property type="entry name" value="Winged helix' DNA-binding domain"/>
    <property type="match status" value="1"/>
</dbReference>
<evidence type="ECO:0000256" key="10">
    <source>
        <dbReference type="ARBA" id="ARBA00048988"/>
    </source>
</evidence>
<dbReference type="FunCoup" id="G0VF25">
    <property type="interactions" value="455"/>
</dbReference>
<dbReference type="InterPro" id="IPR057842">
    <property type="entry name" value="WH_MER3"/>
</dbReference>
<dbReference type="GO" id="GO:0005524">
    <property type="term" value="F:ATP binding"/>
    <property type="evidence" value="ECO:0007669"/>
    <property type="project" value="UniProtKB-KW"/>
</dbReference>
<evidence type="ECO:0000256" key="2">
    <source>
        <dbReference type="ARBA" id="ARBA00022741"/>
    </source>
</evidence>
<dbReference type="Gene3D" id="1.10.10.10">
    <property type="entry name" value="Winged helix-like DNA-binding domain superfamily/Winged helix DNA-binding domain"/>
    <property type="match status" value="1"/>
</dbReference>
<dbReference type="InParanoid" id="G0VF25"/>
<feature type="region of interest" description="Disordered" evidence="11">
    <location>
        <begin position="1092"/>
        <end position="1122"/>
    </location>
</feature>
<dbReference type="GeneID" id="96903723"/>
<dbReference type="GO" id="GO:0006260">
    <property type="term" value="P:DNA replication"/>
    <property type="evidence" value="ECO:0007669"/>
    <property type="project" value="EnsemblFungi"/>
</dbReference>
<dbReference type="OrthoDB" id="5575at2759"/>
<feature type="compositionally biased region" description="Low complexity" evidence="11">
    <location>
        <begin position="1095"/>
        <end position="1106"/>
    </location>
</feature>
<dbReference type="PROSITE" id="PS51194">
    <property type="entry name" value="HELICASE_CTER"/>
    <property type="match status" value="1"/>
</dbReference>
<keyword evidence="4" id="KW-0347">Helicase</keyword>
<dbReference type="InterPro" id="IPR001650">
    <property type="entry name" value="Helicase_C-like"/>
</dbReference>
<feature type="domain" description="Helicase C-terminal" evidence="13">
    <location>
        <begin position="305"/>
        <end position="485"/>
    </location>
</feature>
<dbReference type="GO" id="GO:0007129">
    <property type="term" value="P:homologous chromosome pairing at meiosis"/>
    <property type="evidence" value="ECO:0007669"/>
    <property type="project" value="EnsemblFungi"/>
</dbReference>
<dbReference type="InterPro" id="IPR011545">
    <property type="entry name" value="DEAD/DEAH_box_helicase_dom"/>
</dbReference>
<dbReference type="InterPro" id="IPR036388">
    <property type="entry name" value="WH-like_DNA-bd_sf"/>
</dbReference>
<dbReference type="AlphaFoldDB" id="G0VF25"/>
<comment type="similarity">
    <text evidence="1">Belongs to the helicase family. SKI2 subfamily.</text>
</comment>
<name>G0VF25_NAUCA</name>
<dbReference type="SUPFAM" id="SSF52540">
    <property type="entry name" value="P-loop containing nucleoside triphosphate hydrolases"/>
    <property type="match status" value="1"/>
</dbReference>
<gene>
    <name evidence="14" type="primary">NCAS0E00200</name>
    <name evidence="14" type="ordered locus">NCAS_0E00200</name>
</gene>
<dbReference type="STRING" id="1064592.G0VF25"/>
<keyword evidence="2" id="KW-0547">Nucleotide-binding</keyword>
<dbReference type="HOGENOM" id="CLU_000335_0_1_1"/>
<evidence type="ECO:0000313" key="14">
    <source>
        <dbReference type="EMBL" id="CCC70090.1"/>
    </source>
</evidence>
<dbReference type="InterPro" id="IPR036390">
    <property type="entry name" value="WH_DNA-bd_sf"/>
</dbReference>
<evidence type="ECO:0000259" key="12">
    <source>
        <dbReference type="PROSITE" id="PS51192"/>
    </source>
</evidence>
<keyword evidence="7" id="KW-0469">Meiosis</keyword>
<dbReference type="Gene3D" id="1.10.3380.10">
    <property type="entry name" value="Sec63 N-terminal domain-like domain"/>
    <property type="match status" value="1"/>
</dbReference>
<comment type="catalytic activity">
    <reaction evidence="8">
        <text>Couples ATP hydrolysis with the unwinding of duplex DNA by translocating in the 3'-5' direction.</text>
        <dbReference type="EC" id="5.6.2.4"/>
    </reaction>
</comment>
<evidence type="ECO:0000259" key="13">
    <source>
        <dbReference type="PROSITE" id="PS51194"/>
    </source>
</evidence>
<dbReference type="Pfam" id="PF02889">
    <property type="entry name" value="Sec63"/>
    <property type="match status" value="1"/>
</dbReference>
<dbReference type="PANTHER" id="PTHR47835:SF3">
    <property type="entry name" value="HELICASE FOR MEIOSIS 1"/>
    <property type="match status" value="1"/>
</dbReference>
<dbReference type="InterPro" id="IPR014001">
    <property type="entry name" value="Helicase_ATP-bd"/>
</dbReference>
<dbReference type="FunFam" id="1.10.10.10:FF:000012">
    <property type="entry name" value="U5 small nuclear ribonucleoprotein helicase"/>
    <property type="match status" value="1"/>
</dbReference>
<dbReference type="EC" id="5.6.2.4" evidence="9"/>
<dbReference type="SUPFAM" id="SSF158702">
    <property type="entry name" value="Sec63 N-terminal domain-like"/>
    <property type="match status" value="1"/>
</dbReference>
<keyword evidence="5" id="KW-0067">ATP-binding</keyword>
<dbReference type="GO" id="GO:0005634">
    <property type="term" value="C:nucleus"/>
    <property type="evidence" value="ECO:0007669"/>
    <property type="project" value="EnsemblFungi"/>
</dbReference>
<dbReference type="eggNOG" id="KOG0952">
    <property type="taxonomic scope" value="Eukaryota"/>
</dbReference>
<keyword evidence="15" id="KW-1185">Reference proteome</keyword>
<dbReference type="KEGG" id="ncs:NCAS_0E00200"/>